<dbReference type="Gramene" id="KFK28535">
    <property type="protein sequence ID" value="KFK28535"/>
    <property type="gene ID" value="AALP_AA7G009200"/>
</dbReference>
<dbReference type="EMBL" id="CM002875">
    <property type="protein sequence ID" value="KFK28535.1"/>
    <property type="molecule type" value="Genomic_DNA"/>
</dbReference>
<evidence type="ECO:0000313" key="2">
    <source>
        <dbReference type="Proteomes" id="UP000029120"/>
    </source>
</evidence>
<accession>A0A087GF83</accession>
<reference evidence="2" key="1">
    <citation type="journal article" date="2015" name="Nat. Plants">
        <title>Genome expansion of Arabis alpina linked with retrotransposition and reduced symmetric DNA methylation.</title>
        <authorList>
            <person name="Willing E.M."/>
            <person name="Rawat V."/>
            <person name="Mandakova T."/>
            <person name="Maumus F."/>
            <person name="James G.V."/>
            <person name="Nordstroem K.J."/>
            <person name="Becker C."/>
            <person name="Warthmann N."/>
            <person name="Chica C."/>
            <person name="Szarzynska B."/>
            <person name="Zytnicki M."/>
            <person name="Albani M.C."/>
            <person name="Kiefer C."/>
            <person name="Bergonzi S."/>
            <person name="Castaings L."/>
            <person name="Mateos J.L."/>
            <person name="Berns M.C."/>
            <person name="Bujdoso N."/>
            <person name="Piofczyk T."/>
            <person name="de Lorenzo L."/>
            <person name="Barrero-Sicilia C."/>
            <person name="Mateos I."/>
            <person name="Piednoel M."/>
            <person name="Hagmann J."/>
            <person name="Chen-Min-Tao R."/>
            <person name="Iglesias-Fernandez R."/>
            <person name="Schuster S.C."/>
            <person name="Alonso-Blanco C."/>
            <person name="Roudier F."/>
            <person name="Carbonero P."/>
            <person name="Paz-Ares J."/>
            <person name="Davis S.J."/>
            <person name="Pecinka A."/>
            <person name="Quesneville H."/>
            <person name="Colot V."/>
            <person name="Lysak M.A."/>
            <person name="Weigel D."/>
            <person name="Coupland G."/>
            <person name="Schneeberger K."/>
        </authorList>
    </citation>
    <scope>NUCLEOTIDE SEQUENCE [LARGE SCALE GENOMIC DNA]</scope>
    <source>
        <strain evidence="2">cv. Pajares</strain>
    </source>
</reference>
<proteinExistence type="predicted"/>
<organism evidence="1 2">
    <name type="scientific">Arabis alpina</name>
    <name type="common">Alpine rock-cress</name>
    <dbReference type="NCBI Taxonomy" id="50452"/>
    <lineage>
        <taxon>Eukaryota</taxon>
        <taxon>Viridiplantae</taxon>
        <taxon>Streptophyta</taxon>
        <taxon>Embryophyta</taxon>
        <taxon>Tracheophyta</taxon>
        <taxon>Spermatophyta</taxon>
        <taxon>Magnoliopsida</taxon>
        <taxon>eudicotyledons</taxon>
        <taxon>Gunneridae</taxon>
        <taxon>Pentapetalae</taxon>
        <taxon>rosids</taxon>
        <taxon>malvids</taxon>
        <taxon>Brassicales</taxon>
        <taxon>Brassicaceae</taxon>
        <taxon>Arabideae</taxon>
        <taxon>Arabis</taxon>
    </lineage>
</organism>
<dbReference type="AlphaFoldDB" id="A0A087GF83"/>
<gene>
    <name evidence="1" type="ordered locus">AALP_Aa7g009200</name>
</gene>
<sequence>MTPHQIKYKDPFQVIEFYDNSPFQQRTACFRSMWSIAFMECKN</sequence>
<dbReference type="Proteomes" id="UP000029120">
    <property type="component" value="Chromosome 7"/>
</dbReference>
<keyword evidence="2" id="KW-1185">Reference proteome</keyword>
<protein>
    <submittedName>
        <fullName evidence="1">Uncharacterized protein</fullName>
    </submittedName>
</protein>
<name>A0A087GF83_ARAAL</name>
<evidence type="ECO:0000313" key="1">
    <source>
        <dbReference type="EMBL" id="KFK28535.1"/>
    </source>
</evidence>